<comment type="caution">
    <text evidence="2">The sequence shown here is derived from an EMBL/GenBank/DDBJ whole genome shotgun (WGS) entry which is preliminary data.</text>
</comment>
<name>A0ABW1ENJ2_9ACTN</name>
<evidence type="ECO:0000313" key="2">
    <source>
        <dbReference type="EMBL" id="MFC5883530.1"/>
    </source>
</evidence>
<proteinExistence type="predicted"/>
<protein>
    <recommendedName>
        <fullName evidence="4">Tetratricopeptide repeat protein</fullName>
    </recommendedName>
</protein>
<feature type="compositionally biased region" description="Low complexity" evidence="1">
    <location>
        <begin position="18"/>
        <end position="48"/>
    </location>
</feature>
<dbReference type="EMBL" id="JBHSOD010000001">
    <property type="protein sequence ID" value="MFC5883530.1"/>
    <property type="molecule type" value="Genomic_DNA"/>
</dbReference>
<organism evidence="2 3">
    <name type="scientific">Kitasatospora aburaviensis</name>
    <dbReference type="NCBI Taxonomy" id="67265"/>
    <lineage>
        <taxon>Bacteria</taxon>
        <taxon>Bacillati</taxon>
        <taxon>Actinomycetota</taxon>
        <taxon>Actinomycetes</taxon>
        <taxon>Kitasatosporales</taxon>
        <taxon>Streptomycetaceae</taxon>
        <taxon>Kitasatospora</taxon>
    </lineage>
</organism>
<evidence type="ECO:0000313" key="3">
    <source>
        <dbReference type="Proteomes" id="UP001596067"/>
    </source>
</evidence>
<dbReference type="Gene3D" id="1.25.40.10">
    <property type="entry name" value="Tetratricopeptide repeat domain"/>
    <property type="match status" value="1"/>
</dbReference>
<keyword evidence="3" id="KW-1185">Reference proteome</keyword>
<feature type="compositionally biased region" description="Basic and acidic residues" evidence="1">
    <location>
        <begin position="7"/>
        <end position="17"/>
    </location>
</feature>
<feature type="region of interest" description="Disordered" evidence="1">
    <location>
        <begin position="1"/>
        <end position="48"/>
    </location>
</feature>
<dbReference type="SUPFAM" id="SSF48452">
    <property type="entry name" value="TPR-like"/>
    <property type="match status" value="1"/>
</dbReference>
<dbReference type="Proteomes" id="UP001596067">
    <property type="component" value="Unassembled WGS sequence"/>
</dbReference>
<evidence type="ECO:0008006" key="4">
    <source>
        <dbReference type="Google" id="ProtNLM"/>
    </source>
</evidence>
<accession>A0ABW1ENJ2</accession>
<sequence>MSEMSDSEGRPAADRAAHAPADTDPAGGLRADPGRAAAPDADQAAPDPVLERLALGLDGVQAAQRGRTAEARESFEQLWDALGENGDVFHRCVLAHYLADLQDDPHAELEWDRRALAAADSLTAERAQTYESALQVRAFYPALHLNLASDHLKLGEPDRAREELERAVRSLDALPEDAYSAGIRAAVAELRQRLR</sequence>
<dbReference type="RefSeq" id="WP_313766329.1">
    <property type="nucleotide sequence ID" value="NZ_BAAAVH010000072.1"/>
</dbReference>
<dbReference type="InterPro" id="IPR011990">
    <property type="entry name" value="TPR-like_helical_dom_sf"/>
</dbReference>
<evidence type="ECO:0000256" key="1">
    <source>
        <dbReference type="SAM" id="MobiDB-lite"/>
    </source>
</evidence>
<reference evidence="3" key="1">
    <citation type="journal article" date="2019" name="Int. J. Syst. Evol. Microbiol.">
        <title>The Global Catalogue of Microorganisms (GCM) 10K type strain sequencing project: providing services to taxonomists for standard genome sequencing and annotation.</title>
        <authorList>
            <consortium name="The Broad Institute Genomics Platform"/>
            <consortium name="The Broad Institute Genome Sequencing Center for Infectious Disease"/>
            <person name="Wu L."/>
            <person name="Ma J."/>
        </authorList>
    </citation>
    <scope>NUCLEOTIDE SEQUENCE [LARGE SCALE GENOMIC DNA]</scope>
    <source>
        <strain evidence="3">CGMCC 4.1469</strain>
    </source>
</reference>
<gene>
    <name evidence="2" type="ORF">ACFP0N_00875</name>
</gene>